<accession>A0ABM8W3M6</accession>
<proteinExistence type="predicted"/>
<sequence>MDQAWAEPIIQQISSGLVKPGPIQPVQDPNNSLDLVKVDDID</sequence>
<keyword evidence="3" id="KW-1185">Reference proteome</keyword>
<feature type="region of interest" description="Disordered" evidence="1">
    <location>
        <begin position="17"/>
        <end position="42"/>
    </location>
</feature>
<protein>
    <submittedName>
        <fullName evidence="2">9426_t:CDS:1</fullName>
    </submittedName>
</protein>
<evidence type="ECO:0000313" key="2">
    <source>
        <dbReference type="EMBL" id="CAG8516470.1"/>
    </source>
</evidence>
<organism evidence="2 3">
    <name type="scientific">Gigaspora margarita</name>
    <dbReference type="NCBI Taxonomy" id="4874"/>
    <lineage>
        <taxon>Eukaryota</taxon>
        <taxon>Fungi</taxon>
        <taxon>Fungi incertae sedis</taxon>
        <taxon>Mucoromycota</taxon>
        <taxon>Glomeromycotina</taxon>
        <taxon>Glomeromycetes</taxon>
        <taxon>Diversisporales</taxon>
        <taxon>Gigasporaceae</taxon>
        <taxon>Gigaspora</taxon>
    </lineage>
</organism>
<gene>
    <name evidence="2" type="ORF">GMARGA_LOCUS2940</name>
</gene>
<dbReference type="Proteomes" id="UP000789901">
    <property type="component" value="Unassembled WGS sequence"/>
</dbReference>
<name>A0ABM8W3M6_GIGMA</name>
<reference evidence="2 3" key="1">
    <citation type="submission" date="2021-06" db="EMBL/GenBank/DDBJ databases">
        <authorList>
            <person name="Kallberg Y."/>
            <person name="Tangrot J."/>
            <person name="Rosling A."/>
        </authorList>
    </citation>
    <scope>NUCLEOTIDE SEQUENCE [LARGE SCALE GENOMIC DNA]</scope>
    <source>
        <strain evidence="2 3">120-4 pot B 10/14</strain>
    </source>
</reference>
<evidence type="ECO:0000313" key="3">
    <source>
        <dbReference type="Proteomes" id="UP000789901"/>
    </source>
</evidence>
<dbReference type="EMBL" id="CAJVQB010000993">
    <property type="protein sequence ID" value="CAG8516470.1"/>
    <property type="molecule type" value="Genomic_DNA"/>
</dbReference>
<comment type="caution">
    <text evidence="2">The sequence shown here is derived from an EMBL/GenBank/DDBJ whole genome shotgun (WGS) entry which is preliminary data.</text>
</comment>
<evidence type="ECO:0000256" key="1">
    <source>
        <dbReference type="SAM" id="MobiDB-lite"/>
    </source>
</evidence>